<comment type="caution">
    <text evidence="2">The sequence shown here is derived from an EMBL/GenBank/DDBJ whole genome shotgun (WGS) entry which is preliminary data.</text>
</comment>
<accession>A0ABQ7ZK55</accession>
<sequence length="205" mass="22318">MVIIVSLSFSMSIESYMFDSVFVSVSVGMGLLAGSTVTLLSIIWRTCTVVGKCNIRDTIAVNNQDTRSFHLKDSGVSVDVWTICLFIVNAVVEFVWVVSAKEKFVAETLKHLTMEITGARRKKLYEATVWDELQGVMPVIMPLPLLPPNLAANKFPLWYDSTVVSGSDVLCALVLYGSGALRLNLNNSTSHAVGGVQVASLQSRA</sequence>
<evidence type="ECO:0000256" key="1">
    <source>
        <dbReference type="SAM" id="Phobius"/>
    </source>
</evidence>
<reference evidence="2 3" key="1">
    <citation type="submission" date="2021-05" db="EMBL/GenBank/DDBJ databases">
        <title>Genome Assembly of Synthetic Allotetraploid Brassica napus Reveals Homoeologous Exchanges between Subgenomes.</title>
        <authorList>
            <person name="Davis J.T."/>
        </authorList>
    </citation>
    <scope>NUCLEOTIDE SEQUENCE [LARGE SCALE GENOMIC DNA]</scope>
    <source>
        <strain evidence="3">cv. Da-Ae</strain>
        <tissue evidence="2">Seedling</tissue>
    </source>
</reference>
<keyword evidence="1" id="KW-1133">Transmembrane helix</keyword>
<evidence type="ECO:0000313" key="2">
    <source>
        <dbReference type="EMBL" id="KAH0880624.1"/>
    </source>
</evidence>
<feature type="transmembrane region" description="Helical" evidence="1">
    <location>
        <begin position="80"/>
        <end position="100"/>
    </location>
</feature>
<keyword evidence="1" id="KW-0812">Transmembrane</keyword>
<evidence type="ECO:0000313" key="3">
    <source>
        <dbReference type="Proteomes" id="UP000824890"/>
    </source>
</evidence>
<dbReference type="Proteomes" id="UP000824890">
    <property type="component" value="Unassembled WGS sequence"/>
</dbReference>
<feature type="transmembrane region" description="Helical" evidence="1">
    <location>
        <begin position="21"/>
        <end position="44"/>
    </location>
</feature>
<name>A0ABQ7ZK55_BRANA</name>
<keyword evidence="1" id="KW-0472">Membrane</keyword>
<keyword evidence="3" id="KW-1185">Reference proteome</keyword>
<organism evidence="2 3">
    <name type="scientific">Brassica napus</name>
    <name type="common">Rape</name>
    <dbReference type="NCBI Taxonomy" id="3708"/>
    <lineage>
        <taxon>Eukaryota</taxon>
        <taxon>Viridiplantae</taxon>
        <taxon>Streptophyta</taxon>
        <taxon>Embryophyta</taxon>
        <taxon>Tracheophyta</taxon>
        <taxon>Spermatophyta</taxon>
        <taxon>Magnoliopsida</taxon>
        <taxon>eudicotyledons</taxon>
        <taxon>Gunneridae</taxon>
        <taxon>Pentapetalae</taxon>
        <taxon>rosids</taxon>
        <taxon>malvids</taxon>
        <taxon>Brassicales</taxon>
        <taxon>Brassicaceae</taxon>
        <taxon>Brassiceae</taxon>
        <taxon>Brassica</taxon>
    </lineage>
</organism>
<gene>
    <name evidence="2" type="ORF">HID58_068018</name>
</gene>
<protein>
    <submittedName>
        <fullName evidence="2">Uncharacterized protein</fullName>
    </submittedName>
</protein>
<dbReference type="Gene3D" id="3.10.450.10">
    <property type="match status" value="1"/>
</dbReference>
<proteinExistence type="predicted"/>
<dbReference type="EMBL" id="JAGKQM010000015">
    <property type="protein sequence ID" value="KAH0880624.1"/>
    <property type="molecule type" value="Genomic_DNA"/>
</dbReference>